<organism evidence="1 2">
    <name type="scientific">Blastopirellula marina</name>
    <dbReference type="NCBI Taxonomy" id="124"/>
    <lineage>
        <taxon>Bacteria</taxon>
        <taxon>Pseudomonadati</taxon>
        <taxon>Planctomycetota</taxon>
        <taxon>Planctomycetia</taxon>
        <taxon>Pirellulales</taxon>
        <taxon>Pirellulaceae</taxon>
        <taxon>Blastopirellula</taxon>
    </lineage>
</organism>
<dbReference type="SFLD" id="SFLDG01135">
    <property type="entry name" value="C1.5.6:_HAD__Beta-PGM__Phospha"/>
    <property type="match status" value="1"/>
</dbReference>
<dbReference type="AlphaFoldDB" id="A0A2S8GC25"/>
<proteinExistence type="predicted"/>
<dbReference type="InterPro" id="IPR023198">
    <property type="entry name" value="PGP-like_dom2"/>
</dbReference>
<dbReference type="InterPro" id="IPR041492">
    <property type="entry name" value="HAD_2"/>
</dbReference>
<dbReference type="EMBL" id="PUHZ01000025">
    <property type="protein sequence ID" value="PQO42015.1"/>
    <property type="molecule type" value="Genomic_DNA"/>
</dbReference>
<dbReference type="Gene3D" id="1.10.150.240">
    <property type="entry name" value="Putative phosphatase, domain 2"/>
    <property type="match status" value="1"/>
</dbReference>
<dbReference type="Proteomes" id="UP000237819">
    <property type="component" value="Unassembled WGS sequence"/>
</dbReference>
<dbReference type="Gene3D" id="3.40.50.1000">
    <property type="entry name" value="HAD superfamily/HAD-like"/>
    <property type="match status" value="1"/>
</dbReference>
<dbReference type="Pfam" id="PF13419">
    <property type="entry name" value="HAD_2"/>
    <property type="match status" value="1"/>
</dbReference>
<name>A0A2S8GC25_9BACT</name>
<dbReference type="NCBIfam" id="TIGR01509">
    <property type="entry name" value="HAD-SF-IA-v3"/>
    <property type="match status" value="1"/>
</dbReference>
<dbReference type="GO" id="GO:0050308">
    <property type="term" value="F:sugar-phosphatase activity"/>
    <property type="evidence" value="ECO:0007669"/>
    <property type="project" value="TreeGrafter"/>
</dbReference>
<dbReference type="InterPro" id="IPR036412">
    <property type="entry name" value="HAD-like_sf"/>
</dbReference>
<dbReference type="PANTHER" id="PTHR43481:SF4">
    <property type="entry name" value="GLYCEROL-1-PHOSPHATE PHOSPHOHYDROLASE 1-RELATED"/>
    <property type="match status" value="1"/>
</dbReference>
<dbReference type="CDD" id="cd07505">
    <property type="entry name" value="HAD_BPGM-like"/>
    <property type="match status" value="1"/>
</dbReference>
<keyword evidence="1" id="KW-0378">Hydrolase</keyword>
<evidence type="ECO:0000313" key="1">
    <source>
        <dbReference type="EMBL" id="PQO42015.1"/>
    </source>
</evidence>
<protein>
    <submittedName>
        <fullName evidence="1">HAD family hydrolase</fullName>
    </submittedName>
</protein>
<dbReference type="OrthoDB" id="9797743at2"/>
<dbReference type="RefSeq" id="WP_105338592.1">
    <property type="nucleotide sequence ID" value="NZ_PUHZ01000025.1"/>
</dbReference>
<dbReference type="SUPFAM" id="SSF56784">
    <property type="entry name" value="HAD-like"/>
    <property type="match status" value="1"/>
</dbReference>
<dbReference type="InterPro" id="IPR006439">
    <property type="entry name" value="HAD-SF_hydro_IA"/>
</dbReference>
<dbReference type="InterPro" id="IPR051806">
    <property type="entry name" value="HAD-like_SPP"/>
</dbReference>
<accession>A0A2S8GC25</accession>
<dbReference type="PANTHER" id="PTHR43481">
    <property type="entry name" value="FRUCTOSE-1-PHOSPHATE PHOSPHATASE"/>
    <property type="match status" value="1"/>
</dbReference>
<reference evidence="1 2" key="1">
    <citation type="submission" date="2018-02" db="EMBL/GenBank/DDBJ databases">
        <title>Comparative genomes isolates from brazilian mangrove.</title>
        <authorList>
            <person name="Araujo J.E."/>
            <person name="Taketani R.G."/>
            <person name="Silva M.C.P."/>
            <person name="Loureco M.V."/>
            <person name="Andreote F.D."/>
        </authorList>
    </citation>
    <scope>NUCLEOTIDE SEQUENCE [LARGE SCALE GENOMIC DNA]</scope>
    <source>
        <strain evidence="1 2">Nap-Phe MGV</strain>
    </source>
</reference>
<sequence>MQFEGIIFDLDGTLVDTMPAHYRAWRQTAEGHGLVLSEDRFYELGGVPTTRIFSMLSEEQGIKIDPEAAAIQKEEAFVSLLSEVEPIPQVMEVVQENHGKVPMAVATGAMRWVMERILNEQNLSHYFTEFVASEDTERHKPFPDVFLEAARRLGVSPEKCCVYEDAQLGIEAGQAAGMHVIDVRTFHTPRRITAGA</sequence>
<comment type="caution">
    <text evidence="1">The sequence shown here is derived from an EMBL/GenBank/DDBJ whole genome shotgun (WGS) entry which is preliminary data.</text>
</comment>
<evidence type="ECO:0000313" key="2">
    <source>
        <dbReference type="Proteomes" id="UP000237819"/>
    </source>
</evidence>
<gene>
    <name evidence="1" type="ORF">C5Y93_27030</name>
</gene>
<dbReference type="SFLD" id="SFLDG01129">
    <property type="entry name" value="C1.5:_HAD__Beta-PGM__Phosphata"/>
    <property type="match status" value="1"/>
</dbReference>
<dbReference type="InterPro" id="IPR023214">
    <property type="entry name" value="HAD_sf"/>
</dbReference>
<dbReference type="SFLD" id="SFLDS00003">
    <property type="entry name" value="Haloacid_Dehalogenase"/>
    <property type="match status" value="1"/>
</dbReference>